<dbReference type="PANTHER" id="PTHR33116:SF84">
    <property type="entry name" value="RNA-DIRECTED DNA POLYMERASE"/>
    <property type="match status" value="1"/>
</dbReference>
<keyword evidence="2" id="KW-0695">RNA-directed DNA polymerase</keyword>
<dbReference type="EMBL" id="BQNB010009796">
    <property type="protein sequence ID" value="GJS68511.1"/>
    <property type="molecule type" value="Genomic_DNA"/>
</dbReference>
<keyword evidence="3" id="KW-1185">Reference proteome</keyword>
<comment type="caution">
    <text evidence="2">The sequence shown here is derived from an EMBL/GenBank/DDBJ whole genome shotgun (WGS) entry which is preliminary data.</text>
</comment>
<dbReference type="Proteomes" id="UP001151760">
    <property type="component" value="Unassembled WGS sequence"/>
</dbReference>
<reference evidence="2" key="2">
    <citation type="submission" date="2022-01" db="EMBL/GenBank/DDBJ databases">
        <authorList>
            <person name="Yamashiro T."/>
            <person name="Shiraishi A."/>
            <person name="Satake H."/>
            <person name="Nakayama K."/>
        </authorList>
    </citation>
    <scope>NUCLEOTIDE SEQUENCE</scope>
</reference>
<dbReference type="Pfam" id="PF13966">
    <property type="entry name" value="zf-RVT"/>
    <property type="match status" value="1"/>
</dbReference>
<evidence type="ECO:0000313" key="2">
    <source>
        <dbReference type="EMBL" id="GJS68511.1"/>
    </source>
</evidence>
<reference evidence="2" key="1">
    <citation type="journal article" date="2022" name="Int. J. Mol. Sci.">
        <title>Draft Genome of Tanacetum Coccineum: Genomic Comparison of Closely Related Tanacetum-Family Plants.</title>
        <authorList>
            <person name="Yamashiro T."/>
            <person name="Shiraishi A."/>
            <person name="Nakayama K."/>
            <person name="Satake H."/>
        </authorList>
    </citation>
    <scope>NUCLEOTIDE SEQUENCE</scope>
</reference>
<sequence>MYDERFRANMIVKEWMEKSNGNWPEGWISKFPSLLNLQKVSLDVQAKDVIKWRKKDGSLCNFSVNQTYRELISDEDDVEWWKVVWFSQNIPKYAFIVWLAVQNKLTTQDKIKQWGSYDVMCCALCRKDSDAHSHLFFECEYSKEFWGKVLEKMGVFGSTYKWNDIVAEMSRKFNRNSIKCIIRRLCFAASVYLVWQERNNRIFRDEIRSTEELFKVLIDIVRMRLLSLKVKRSNVVIRAQERWNVKLYIADTHERVFGKFVSLNNSRSLQWLEPCSLEFSSVRVPFLPLGRLDGLRRI</sequence>
<proteinExistence type="predicted"/>
<dbReference type="InterPro" id="IPR026960">
    <property type="entry name" value="RVT-Znf"/>
</dbReference>
<dbReference type="PANTHER" id="PTHR33116">
    <property type="entry name" value="REVERSE TRANSCRIPTASE ZINC-BINDING DOMAIN-CONTAINING PROTEIN-RELATED-RELATED"/>
    <property type="match status" value="1"/>
</dbReference>
<evidence type="ECO:0000313" key="3">
    <source>
        <dbReference type="Proteomes" id="UP001151760"/>
    </source>
</evidence>
<accession>A0ABQ4XTW5</accession>
<keyword evidence="2" id="KW-0548">Nucleotidyltransferase</keyword>
<dbReference type="GO" id="GO:0003964">
    <property type="term" value="F:RNA-directed DNA polymerase activity"/>
    <property type="evidence" value="ECO:0007669"/>
    <property type="project" value="UniProtKB-KW"/>
</dbReference>
<evidence type="ECO:0000259" key="1">
    <source>
        <dbReference type="Pfam" id="PF13966"/>
    </source>
</evidence>
<gene>
    <name evidence="2" type="ORF">Tco_0683076</name>
</gene>
<keyword evidence="2" id="KW-0808">Transferase</keyword>
<name>A0ABQ4XTW5_9ASTR</name>
<feature type="domain" description="Reverse transcriptase zinc-binding" evidence="1">
    <location>
        <begin position="62"/>
        <end position="146"/>
    </location>
</feature>
<protein>
    <submittedName>
        <fullName evidence="2">Reverse transcriptase zinc-binding domain-containing protein</fullName>
    </submittedName>
</protein>
<organism evidence="2 3">
    <name type="scientific">Tanacetum coccineum</name>
    <dbReference type="NCBI Taxonomy" id="301880"/>
    <lineage>
        <taxon>Eukaryota</taxon>
        <taxon>Viridiplantae</taxon>
        <taxon>Streptophyta</taxon>
        <taxon>Embryophyta</taxon>
        <taxon>Tracheophyta</taxon>
        <taxon>Spermatophyta</taxon>
        <taxon>Magnoliopsida</taxon>
        <taxon>eudicotyledons</taxon>
        <taxon>Gunneridae</taxon>
        <taxon>Pentapetalae</taxon>
        <taxon>asterids</taxon>
        <taxon>campanulids</taxon>
        <taxon>Asterales</taxon>
        <taxon>Asteraceae</taxon>
        <taxon>Asteroideae</taxon>
        <taxon>Anthemideae</taxon>
        <taxon>Anthemidinae</taxon>
        <taxon>Tanacetum</taxon>
    </lineage>
</organism>